<dbReference type="KEGG" id="dgi:Desgi_2260"/>
<dbReference type="PANTHER" id="PTHR34139">
    <property type="entry name" value="UPF0331 PROTEIN MJ0127"/>
    <property type="match status" value="1"/>
</dbReference>
<sequence length="112" mass="13241">MTRNARLYLYDILESIEKIQQYTTNLTFEDFVANNMAVDTVVRNFEIIGEAAKHIPDDIQSKYSEVPWFEMKGLRNIMVHEYFRVDLKIVWKTARESLPALLSMIKRIIADR</sequence>
<keyword evidence="8" id="KW-1185">Reference proteome</keyword>
<dbReference type="GO" id="GO:0004540">
    <property type="term" value="F:RNA nuclease activity"/>
    <property type="evidence" value="ECO:0007669"/>
    <property type="project" value="InterPro"/>
</dbReference>
<dbReference type="eggNOG" id="COG2361">
    <property type="taxonomic scope" value="Bacteria"/>
</dbReference>
<keyword evidence="1" id="KW-0597">Phosphoprotein</keyword>
<dbReference type="GO" id="GO:0016787">
    <property type="term" value="F:hydrolase activity"/>
    <property type="evidence" value="ECO:0007669"/>
    <property type="project" value="UniProtKB-KW"/>
</dbReference>
<evidence type="ECO:0000256" key="1">
    <source>
        <dbReference type="ARBA" id="ARBA00022553"/>
    </source>
</evidence>
<dbReference type="AlphaFoldDB" id="R4KMC6"/>
<dbReference type="Pfam" id="PF01934">
    <property type="entry name" value="HepT-like"/>
    <property type="match status" value="1"/>
</dbReference>
<dbReference type="GO" id="GO:0000166">
    <property type="term" value="F:nucleotide binding"/>
    <property type="evidence" value="ECO:0007669"/>
    <property type="project" value="UniProtKB-KW"/>
</dbReference>
<dbReference type="Proteomes" id="UP000013520">
    <property type="component" value="Chromosome"/>
</dbReference>
<dbReference type="Gene3D" id="1.20.120.580">
    <property type="entry name" value="bsu32300-like"/>
    <property type="match status" value="1"/>
</dbReference>
<dbReference type="InterPro" id="IPR037038">
    <property type="entry name" value="HepT-like_sf"/>
</dbReference>
<evidence type="ECO:0000256" key="4">
    <source>
        <dbReference type="ARBA" id="ARBA00022741"/>
    </source>
</evidence>
<dbReference type="SUPFAM" id="SSF81593">
    <property type="entry name" value="Nucleotidyltransferase substrate binding subunit/domain"/>
    <property type="match status" value="1"/>
</dbReference>
<dbReference type="OrthoDB" id="9810538at2"/>
<keyword evidence="2" id="KW-1277">Toxin-antitoxin system</keyword>
<dbReference type="GO" id="GO:0110001">
    <property type="term" value="C:toxin-antitoxin complex"/>
    <property type="evidence" value="ECO:0007669"/>
    <property type="project" value="InterPro"/>
</dbReference>
<dbReference type="EMBL" id="CP003273">
    <property type="protein sequence ID" value="AGL01685.1"/>
    <property type="molecule type" value="Genomic_DNA"/>
</dbReference>
<keyword evidence="3" id="KW-0540">Nuclease</keyword>
<dbReference type="PANTHER" id="PTHR34139:SF1">
    <property type="entry name" value="RNASE MJ1380-RELATED"/>
    <property type="match status" value="1"/>
</dbReference>
<name>R4KMC6_9FIRM</name>
<proteinExistence type="inferred from homology"/>
<evidence type="ECO:0000256" key="6">
    <source>
        <dbReference type="ARBA" id="ARBA00024207"/>
    </source>
</evidence>
<evidence type="ECO:0008006" key="9">
    <source>
        <dbReference type="Google" id="ProtNLM"/>
    </source>
</evidence>
<protein>
    <recommendedName>
        <fullName evidence="9">DUF86 domain-containing protein</fullName>
    </recommendedName>
</protein>
<evidence type="ECO:0000313" key="8">
    <source>
        <dbReference type="Proteomes" id="UP000013520"/>
    </source>
</evidence>
<keyword evidence="4" id="KW-0547">Nucleotide-binding</keyword>
<dbReference type="InterPro" id="IPR051813">
    <property type="entry name" value="HepT_RNase_toxin"/>
</dbReference>
<dbReference type="HOGENOM" id="CLU_142825_3_3_9"/>
<organism evidence="7 8">
    <name type="scientific">Desulfoscipio gibsoniae DSM 7213</name>
    <dbReference type="NCBI Taxonomy" id="767817"/>
    <lineage>
        <taxon>Bacteria</taxon>
        <taxon>Bacillati</taxon>
        <taxon>Bacillota</taxon>
        <taxon>Clostridia</taxon>
        <taxon>Eubacteriales</taxon>
        <taxon>Desulfallaceae</taxon>
        <taxon>Desulfoscipio</taxon>
    </lineage>
</organism>
<evidence type="ECO:0000313" key="7">
    <source>
        <dbReference type="EMBL" id="AGL01685.1"/>
    </source>
</evidence>
<keyword evidence="5" id="KW-0378">Hydrolase</keyword>
<accession>R4KMC6</accession>
<gene>
    <name evidence="7" type="ORF">Desgi_2260</name>
</gene>
<evidence type="ECO:0000256" key="3">
    <source>
        <dbReference type="ARBA" id="ARBA00022722"/>
    </source>
</evidence>
<dbReference type="RefSeq" id="WP_006522120.1">
    <property type="nucleotide sequence ID" value="NC_021184.1"/>
</dbReference>
<evidence type="ECO:0000256" key="5">
    <source>
        <dbReference type="ARBA" id="ARBA00022801"/>
    </source>
</evidence>
<dbReference type="InterPro" id="IPR008201">
    <property type="entry name" value="HepT-like"/>
</dbReference>
<comment type="similarity">
    <text evidence="6">Belongs to the HepT RNase toxin family.</text>
</comment>
<dbReference type="STRING" id="767817.Desgi_2260"/>
<evidence type="ECO:0000256" key="2">
    <source>
        <dbReference type="ARBA" id="ARBA00022649"/>
    </source>
</evidence>
<reference evidence="7 8" key="1">
    <citation type="submission" date="2012-01" db="EMBL/GenBank/DDBJ databases">
        <title>Complete sequence of Desulfotomaculum gibsoniae DSM 7213.</title>
        <authorList>
            <consortium name="US DOE Joint Genome Institute"/>
            <person name="Lucas S."/>
            <person name="Han J."/>
            <person name="Lapidus A."/>
            <person name="Cheng J.-F."/>
            <person name="Goodwin L."/>
            <person name="Pitluck S."/>
            <person name="Peters L."/>
            <person name="Ovchinnikova G."/>
            <person name="Teshima H."/>
            <person name="Detter J.C."/>
            <person name="Han C."/>
            <person name="Tapia R."/>
            <person name="Land M."/>
            <person name="Hauser L."/>
            <person name="Kyrpides N."/>
            <person name="Ivanova N."/>
            <person name="Pagani I."/>
            <person name="Parshina S."/>
            <person name="Plugge C."/>
            <person name="Muyzer G."/>
            <person name="Kuever J."/>
            <person name="Ivanova A."/>
            <person name="Nazina T."/>
            <person name="Klenk H.-P."/>
            <person name="Brambilla E."/>
            <person name="Spring S."/>
            <person name="Stams A.F."/>
            <person name="Woyke T."/>
        </authorList>
    </citation>
    <scope>NUCLEOTIDE SEQUENCE [LARGE SCALE GENOMIC DNA]</scope>
    <source>
        <strain evidence="7 8">DSM 7213</strain>
    </source>
</reference>